<reference evidence="1" key="1">
    <citation type="submission" date="2021-06" db="EMBL/GenBank/DDBJ databases">
        <authorList>
            <person name="Kallberg Y."/>
            <person name="Tangrot J."/>
            <person name="Rosling A."/>
        </authorList>
    </citation>
    <scope>NUCLEOTIDE SEQUENCE</scope>
    <source>
        <strain evidence="1">MA461A</strain>
    </source>
</reference>
<gene>
    <name evidence="1" type="ORF">RPERSI_LOCUS1175</name>
</gene>
<name>A0ACA9KQA6_9GLOM</name>
<dbReference type="EMBL" id="CAJVQC010001020">
    <property type="protein sequence ID" value="CAG8485775.1"/>
    <property type="molecule type" value="Genomic_DNA"/>
</dbReference>
<accession>A0ACA9KQA6</accession>
<protein>
    <submittedName>
        <fullName evidence="1">33375_t:CDS:1</fullName>
    </submittedName>
</protein>
<feature type="non-terminal residue" evidence="1">
    <location>
        <position position="1"/>
    </location>
</feature>
<evidence type="ECO:0000313" key="1">
    <source>
        <dbReference type="EMBL" id="CAG8485775.1"/>
    </source>
</evidence>
<keyword evidence="2" id="KW-1185">Reference proteome</keyword>
<sequence length="101" mass="11333">EEAVKEAEELLEVVQDMDLSDNQLIDIIENDSKSDKIFEKESSEFKGFNGEYGGIGCVTADLPQGNDLAGVKQHRALYGYRTCKVSNNQLTDSNFNYIEHI</sequence>
<proteinExistence type="predicted"/>
<dbReference type="Proteomes" id="UP000789920">
    <property type="component" value="Unassembled WGS sequence"/>
</dbReference>
<comment type="caution">
    <text evidence="1">The sequence shown here is derived from an EMBL/GenBank/DDBJ whole genome shotgun (WGS) entry which is preliminary data.</text>
</comment>
<evidence type="ECO:0000313" key="2">
    <source>
        <dbReference type="Proteomes" id="UP000789920"/>
    </source>
</evidence>
<organism evidence="1 2">
    <name type="scientific">Racocetra persica</name>
    <dbReference type="NCBI Taxonomy" id="160502"/>
    <lineage>
        <taxon>Eukaryota</taxon>
        <taxon>Fungi</taxon>
        <taxon>Fungi incertae sedis</taxon>
        <taxon>Mucoromycota</taxon>
        <taxon>Glomeromycotina</taxon>
        <taxon>Glomeromycetes</taxon>
        <taxon>Diversisporales</taxon>
        <taxon>Gigasporaceae</taxon>
        <taxon>Racocetra</taxon>
    </lineage>
</organism>